<evidence type="ECO:0000256" key="4">
    <source>
        <dbReference type="ARBA" id="ARBA00022927"/>
    </source>
</evidence>
<evidence type="ECO:0000256" key="8">
    <source>
        <dbReference type="ARBA" id="ARBA00037801"/>
    </source>
</evidence>
<dbReference type="SUPFAM" id="SSF47661">
    <property type="entry name" value="t-snare proteins"/>
    <property type="match status" value="1"/>
</dbReference>
<gene>
    <name evidence="12" type="ORF">KFE25_006171</name>
</gene>
<proteinExistence type="inferred from homology"/>
<keyword evidence="7 10" id="KW-0472">Membrane</keyword>
<name>A0A8J6CG27_DIALT</name>
<dbReference type="InterPro" id="IPR000727">
    <property type="entry name" value="T_SNARE_dom"/>
</dbReference>
<reference evidence="12" key="1">
    <citation type="submission" date="2021-05" db="EMBL/GenBank/DDBJ databases">
        <title>The genome of the haptophyte Pavlova lutheri (Diacronema luteri, Pavlovales) - a model for lipid biosynthesis in eukaryotic algae.</title>
        <authorList>
            <person name="Hulatt C.J."/>
            <person name="Posewitz M.C."/>
        </authorList>
    </citation>
    <scope>NUCLEOTIDE SEQUENCE</scope>
    <source>
        <strain evidence="12">NIVA-4/92</strain>
    </source>
</reference>
<dbReference type="GO" id="GO:0016020">
    <property type="term" value="C:membrane"/>
    <property type="evidence" value="ECO:0007669"/>
    <property type="project" value="InterPro"/>
</dbReference>
<dbReference type="FunFam" id="1.20.58.90:FF:000004">
    <property type="entry name" value="Syntaxin 10"/>
    <property type="match status" value="1"/>
</dbReference>
<dbReference type="Pfam" id="PF09177">
    <property type="entry name" value="STX6_10_61_N"/>
    <property type="match status" value="1"/>
</dbReference>
<evidence type="ECO:0000256" key="7">
    <source>
        <dbReference type="ARBA" id="ARBA00023136"/>
    </source>
</evidence>
<dbReference type="AlphaFoldDB" id="A0A8J6CG27"/>
<dbReference type="GO" id="GO:0015031">
    <property type="term" value="P:protein transport"/>
    <property type="evidence" value="ECO:0007669"/>
    <property type="project" value="UniProtKB-KW"/>
</dbReference>
<comment type="caution">
    <text evidence="12">The sequence shown here is derived from an EMBL/GenBank/DDBJ whole genome shotgun (WGS) entry which is preliminary data.</text>
</comment>
<dbReference type="PROSITE" id="PS50192">
    <property type="entry name" value="T_SNARE"/>
    <property type="match status" value="1"/>
</dbReference>
<dbReference type="InterPro" id="IPR010989">
    <property type="entry name" value="SNARE"/>
</dbReference>
<feature type="domain" description="T-SNARE coiled-coil homology" evidence="11">
    <location>
        <begin position="170"/>
        <end position="232"/>
    </location>
</feature>
<comment type="subcellular location">
    <subcellularLocation>
        <location evidence="8">Golgi apparatus</location>
        <location evidence="8">trans-Golgi network membrane</location>
        <topology evidence="8">Single-pass type IV membrane protein</topology>
    </subcellularLocation>
</comment>
<protein>
    <recommendedName>
        <fullName evidence="11">t-SNARE coiled-coil homology domain-containing protein</fullName>
    </recommendedName>
</protein>
<keyword evidence="4" id="KW-0653">Protein transport</keyword>
<evidence type="ECO:0000313" key="13">
    <source>
        <dbReference type="Proteomes" id="UP000751190"/>
    </source>
</evidence>
<keyword evidence="5 10" id="KW-1133">Transmembrane helix</keyword>
<dbReference type="Proteomes" id="UP000751190">
    <property type="component" value="Unassembled WGS sequence"/>
</dbReference>
<keyword evidence="2" id="KW-0813">Transport</keyword>
<feature type="compositionally biased region" description="Low complexity" evidence="9">
    <location>
        <begin position="112"/>
        <end position="122"/>
    </location>
</feature>
<dbReference type="OMA" id="EHDPYRF"/>
<evidence type="ECO:0000256" key="9">
    <source>
        <dbReference type="SAM" id="MobiDB-lite"/>
    </source>
</evidence>
<comment type="similarity">
    <text evidence="1">Belongs to the syntaxin family.</text>
</comment>
<organism evidence="12 13">
    <name type="scientific">Diacronema lutheri</name>
    <name type="common">Unicellular marine alga</name>
    <name type="synonym">Monochrysis lutheri</name>
    <dbReference type="NCBI Taxonomy" id="2081491"/>
    <lineage>
        <taxon>Eukaryota</taxon>
        <taxon>Haptista</taxon>
        <taxon>Haptophyta</taxon>
        <taxon>Pavlovophyceae</taxon>
        <taxon>Pavlovales</taxon>
        <taxon>Pavlovaceae</taxon>
        <taxon>Diacronema</taxon>
    </lineage>
</organism>
<evidence type="ECO:0000256" key="3">
    <source>
        <dbReference type="ARBA" id="ARBA00022692"/>
    </source>
</evidence>
<sequence length="260" mass="28799">MEDPFQVVKDEVQHSLTVVHELHKRWKEILKSATGKESEEYEWTKSELLSGLRSIEWDLQDLEETIRIVESNRAKFGLSDDEVDSRKHFVESTHKSISMIRAEVASTEPAESAASKTSSVTKKAAKKAGTERESLLSADSASGSRVAITIDKEAAADNKRFIGDETQKQAMIMAEQDTQLDSISSTVSRIKDISLEINSELKVQDKLIDDIGEQTDSAAGQMRNSMKALTKLAKDSDNGKLCVIFVLTLILVGLCYAIFS</sequence>
<keyword evidence="3 10" id="KW-0812">Transmembrane</keyword>
<feature type="transmembrane region" description="Helical" evidence="10">
    <location>
        <begin position="241"/>
        <end position="259"/>
    </location>
</feature>
<dbReference type="GO" id="GO:0005794">
    <property type="term" value="C:Golgi apparatus"/>
    <property type="evidence" value="ECO:0007669"/>
    <property type="project" value="UniProtKB-SubCell"/>
</dbReference>
<dbReference type="CDD" id="cd21443">
    <property type="entry name" value="SNARE_NTD_STX6_STX10"/>
    <property type="match status" value="1"/>
</dbReference>
<dbReference type="Gene3D" id="1.20.58.90">
    <property type="match status" value="1"/>
</dbReference>
<evidence type="ECO:0000256" key="6">
    <source>
        <dbReference type="ARBA" id="ARBA00023034"/>
    </source>
</evidence>
<accession>A0A8J6CG27</accession>
<evidence type="ECO:0000256" key="2">
    <source>
        <dbReference type="ARBA" id="ARBA00022448"/>
    </source>
</evidence>
<dbReference type="PANTHER" id="PTHR12791">
    <property type="entry name" value="GOLGI SNARE BET1-RELATED"/>
    <property type="match status" value="1"/>
</dbReference>
<evidence type="ECO:0000256" key="1">
    <source>
        <dbReference type="ARBA" id="ARBA00009063"/>
    </source>
</evidence>
<dbReference type="EMBL" id="JAGTXO010000002">
    <property type="protein sequence ID" value="KAG8469716.1"/>
    <property type="molecule type" value="Genomic_DNA"/>
</dbReference>
<evidence type="ECO:0000256" key="10">
    <source>
        <dbReference type="SAM" id="Phobius"/>
    </source>
</evidence>
<dbReference type="InterPro" id="IPR015260">
    <property type="entry name" value="Syntaxin-6/10/61_N"/>
</dbReference>
<feature type="region of interest" description="Disordered" evidence="9">
    <location>
        <begin position="107"/>
        <end position="137"/>
    </location>
</feature>
<dbReference type="SUPFAM" id="SSF58038">
    <property type="entry name" value="SNARE fusion complex"/>
    <property type="match status" value="1"/>
</dbReference>
<dbReference type="SMART" id="SM00397">
    <property type="entry name" value="t_SNARE"/>
    <property type="match status" value="1"/>
</dbReference>
<evidence type="ECO:0000313" key="12">
    <source>
        <dbReference type="EMBL" id="KAG8469716.1"/>
    </source>
</evidence>
<dbReference type="GO" id="GO:0048193">
    <property type="term" value="P:Golgi vesicle transport"/>
    <property type="evidence" value="ECO:0007669"/>
    <property type="project" value="InterPro"/>
</dbReference>
<dbReference type="CDD" id="cd15841">
    <property type="entry name" value="SNARE_Qc"/>
    <property type="match status" value="1"/>
</dbReference>
<evidence type="ECO:0000259" key="11">
    <source>
        <dbReference type="PROSITE" id="PS50192"/>
    </source>
</evidence>
<evidence type="ECO:0000256" key="5">
    <source>
        <dbReference type="ARBA" id="ARBA00022989"/>
    </source>
</evidence>
<keyword evidence="13" id="KW-1185">Reference proteome</keyword>
<keyword evidence="6" id="KW-0333">Golgi apparatus</keyword>
<dbReference type="Gene3D" id="1.20.5.110">
    <property type="match status" value="1"/>
</dbReference>
<dbReference type="OrthoDB" id="546861at2759"/>